<gene>
    <name evidence="12" type="ORF">DIZ78_16480</name>
</gene>
<dbReference type="SUPFAM" id="SSF55785">
    <property type="entry name" value="PYP-like sensor domain (PAS domain)"/>
    <property type="match status" value="1"/>
</dbReference>
<name>A0A370DBS5_9GAMM</name>
<dbReference type="PROSITE" id="PS50110">
    <property type="entry name" value="RESPONSE_REGULATORY"/>
    <property type="match status" value="1"/>
</dbReference>
<dbReference type="Pfam" id="PF02518">
    <property type="entry name" value="HATPase_c"/>
    <property type="match status" value="1"/>
</dbReference>
<evidence type="ECO:0000256" key="1">
    <source>
        <dbReference type="ARBA" id="ARBA00000085"/>
    </source>
</evidence>
<feature type="domain" description="Histidine kinase" evidence="9">
    <location>
        <begin position="632"/>
        <end position="848"/>
    </location>
</feature>
<dbReference type="InterPro" id="IPR035965">
    <property type="entry name" value="PAS-like_dom_sf"/>
</dbReference>
<dbReference type="SUPFAM" id="SSF47384">
    <property type="entry name" value="Homodimeric domain of signal transducing histidine kinase"/>
    <property type="match status" value="1"/>
</dbReference>
<evidence type="ECO:0000259" key="10">
    <source>
        <dbReference type="PROSITE" id="PS50110"/>
    </source>
</evidence>
<dbReference type="Gene3D" id="3.30.565.10">
    <property type="entry name" value="Histidine kinase-like ATPase, C-terminal domain"/>
    <property type="match status" value="1"/>
</dbReference>
<dbReference type="Gene3D" id="3.30.450.20">
    <property type="entry name" value="PAS domain"/>
    <property type="match status" value="3"/>
</dbReference>
<dbReference type="GO" id="GO:0016020">
    <property type="term" value="C:membrane"/>
    <property type="evidence" value="ECO:0007669"/>
    <property type="project" value="UniProtKB-SubCell"/>
</dbReference>
<keyword evidence="8" id="KW-0472">Membrane</keyword>
<comment type="subcellular location">
    <subcellularLocation>
        <location evidence="2">Membrane</location>
    </subcellularLocation>
</comment>
<dbReference type="AlphaFoldDB" id="A0A370DBS5"/>
<keyword evidence="6" id="KW-0418">Kinase</keyword>
<dbReference type="PANTHER" id="PTHR45339:SF3">
    <property type="entry name" value="HISTIDINE KINASE"/>
    <property type="match status" value="1"/>
</dbReference>
<dbReference type="InterPro" id="IPR003661">
    <property type="entry name" value="HisK_dim/P_dom"/>
</dbReference>
<dbReference type="SMART" id="SM00387">
    <property type="entry name" value="HATPase_c"/>
    <property type="match status" value="1"/>
</dbReference>
<accession>A0A370DBS5</accession>
<evidence type="ECO:0000256" key="6">
    <source>
        <dbReference type="ARBA" id="ARBA00022777"/>
    </source>
</evidence>
<dbReference type="Gene3D" id="1.10.287.130">
    <property type="match status" value="1"/>
</dbReference>
<dbReference type="FunFam" id="3.30.565.10:FF:000078">
    <property type="entry name" value="Two-component sensor histidine kinase"/>
    <property type="match status" value="1"/>
</dbReference>
<dbReference type="SMART" id="SM00448">
    <property type="entry name" value="REC"/>
    <property type="match status" value="1"/>
</dbReference>
<evidence type="ECO:0000256" key="5">
    <source>
        <dbReference type="ARBA" id="ARBA00022679"/>
    </source>
</evidence>
<feature type="transmembrane region" description="Helical" evidence="8">
    <location>
        <begin position="12"/>
        <end position="32"/>
    </location>
</feature>
<dbReference type="Pfam" id="PF13188">
    <property type="entry name" value="PAS_8"/>
    <property type="match status" value="1"/>
</dbReference>
<dbReference type="CDD" id="cd17546">
    <property type="entry name" value="REC_hyHK_CKI1_RcsC-like"/>
    <property type="match status" value="1"/>
</dbReference>
<evidence type="ECO:0000259" key="9">
    <source>
        <dbReference type="PROSITE" id="PS50109"/>
    </source>
</evidence>
<dbReference type="InterPro" id="IPR005467">
    <property type="entry name" value="His_kinase_dom"/>
</dbReference>
<dbReference type="SMART" id="SM00388">
    <property type="entry name" value="HisKA"/>
    <property type="match status" value="1"/>
</dbReference>
<dbReference type="InterPro" id="IPR003660">
    <property type="entry name" value="HAMP_dom"/>
</dbReference>
<keyword evidence="8" id="KW-0812">Transmembrane</keyword>
<keyword evidence="5" id="KW-0808">Transferase</keyword>
<evidence type="ECO:0000313" key="13">
    <source>
        <dbReference type="Proteomes" id="UP000254771"/>
    </source>
</evidence>
<dbReference type="Pfam" id="PF00072">
    <property type="entry name" value="Response_reg"/>
    <property type="match status" value="1"/>
</dbReference>
<dbReference type="Pfam" id="PF00512">
    <property type="entry name" value="HisKA"/>
    <property type="match status" value="1"/>
</dbReference>
<dbReference type="InterPro" id="IPR011006">
    <property type="entry name" value="CheY-like_superfamily"/>
</dbReference>
<dbReference type="PANTHER" id="PTHR45339">
    <property type="entry name" value="HYBRID SIGNAL TRANSDUCTION HISTIDINE KINASE J"/>
    <property type="match status" value="1"/>
</dbReference>
<dbReference type="PRINTS" id="PR00344">
    <property type="entry name" value="BCTRLSENSOR"/>
</dbReference>
<dbReference type="InterPro" id="IPR001789">
    <property type="entry name" value="Sig_transdc_resp-reg_receiver"/>
</dbReference>
<dbReference type="SUPFAM" id="SSF55874">
    <property type="entry name" value="ATPase domain of HSP90 chaperone/DNA topoisomerase II/histidine kinase"/>
    <property type="match status" value="1"/>
</dbReference>
<organism evidence="12 13">
    <name type="scientific">endosymbiont of Escarpia spicata</name>
    <dbReference type="NCBI Taxonomy" id="2200908"/>
    <lineage>
        <taxon>Bacteria</taxon>
        <taxon>Pseudomonadati</taxon>
        <taxon>Pseudomonadota</taxon>
        <taxon>Gammaproteobacteria</taxon>
        <taxon>sulfur-oxidizing symbionts</taxon>
    </lineage>
</organism>
<keyword evidence="8" id="KW-1133">Transmembrane helix</keyword>
<dbReference type="NCBIfam" id="TIGR00229">
    <property type="entry name" value="sensory_box"/>
    <property type="match status" value="1"/>
</dbReference>
<protein>
    <recommendedName>
        <fullName evidence="3">histidine kinase</fullName>
        <ecNumber evidence="3">2.7.13.3</ecNumber>
    </recommendedName>
</protein>
<feature type="modified residue" description="4-aspartylphosphate" evidence="7">
    <location>
        <position position="923"/>
    </location>
</feature>
<feature type="domain" description="HAMP" evidence="11">
    <location>
        <begin position="400"/>
        <end position="452"/>
    </location>
</feature>
<reference evidence="12 13" key="1">
    <citation type="journal article" date="2018" name="ISME J.">
        <title>Endosymbiont genomes yield clues of tubeworm success.</title>
        <authorList>
            <person name="Li Y."/>
            <person name="Liles M.R."/>
            <person name="Halanych K.M."/>
        </authorList>
    </citation>
    <scope>NUCLEOTIDE SEQUENCE [LARGE SCALE GENOMIC DNA]</scope>
    <source>
        <strain evidence="12">A1462</strain>
    </source>
</reference>
<dbReference type="SMART" id="SM00304">
    <property type="entry name" value="HAMP"/>
    <property type="match status" value="1"/>
</dbReference>
<proteinExistence type="predicted"/>
<dbReference type="PROSITE" id="PS50109">
    <property type="entry name" value="HIS_KIN"/>
    <property type="match status" value="1"/>
</dbReference>
<dbReference type="Gene3D" id="3.40.50.2300">
    <property type="match status" value="1"/>
</dbReference>
<feature type="transmembrane region" description="Helical" evidence="8">
    <location>
        <begin position="373"/>
        <end position="393"/>
    </location>
</feature>
<evidence type="ECO:0000256" key="3">
    <source>
        <dbReference type="ARBA" id="ARBA00012438"/>
    </source>
</evidence>
<dbReference type="InterPro" id="IPR003594">
    <property type="entry name" value="HATPase_dom"/>
</dbReference>
<evidence type="ECO:0000256" key="7">
    <source>
        <dbReference type="PROSITE-ProRule" id="PRU00169"/>
    </source>
</evidence>
<dbReference type="PROSITE" id="PS50885">
    <property type="entry name" value="HAMP"/>
    <property type="match status" value="1"/>
</dbReference>
<evidence type="ECO:0000256" key="8">
    <source>
        <dbReference type="SAM" id="Phobius"/>
    </source>
</evidence>
<keyword evidence="4 7" id="KW-0597">Phosphoprotein</keyword>
<dbReference type="CDD" id="cd16922">
    <property type="entry name" value="HATPase_EvgS-ArcB-TorS-like"/>
    <property type="match status" value="1"/>
</dbReference>
<dbReference type="InterPro" id="IPR036890">
    <property type="entry name" value="HATPase_C_sf"/>
</dbReference>
<dbReference type="Gene3D" id="6.10.340.10">
    <property type="match status" value="1"/>
</dbReference>
<evidence type="ECO:0000256" key="2">
    <source>
        <dbReference type="ARBA" id="ARBA00004370"/>
    </source>
</evidence>
<feature type="domain" description="Response regulatory" evidence="10">
    <location>
        <begin position="871"/>
        <end position="988"/>
    </location>
</feature>
<evidence type="ECO:0000259" key="11">
    <source>
        <dbReference type="PROSITE" id="PS50885"/>
    </source>
</evidence>
<dbReference type="InterPro" id="IPR000014">
    <property type="entry name" value="PAS"/>
</dbReference>
<sequence>MNISRWIWRSYLYNALVPLLLVEVLLVAAYLLTNDIIRDKNIEALSAISRERLLAISDQQSAFIGEKLQRIMEDTRYYGEHVERALEKPFDHDLKTLKSVAFSPGGDLYTTRDQGGFALYYSGLNPVGEVALEKVQRLLRVDPVMTWIKSTHPEVAQVYFNTHDSLNIIYPYFDVISQYPSKIDIPSYNFYYDADASNNPQRKTVWTGVYVDPAGKGWMTSCIAPVYREDFLEGVVGMDITVESAIHQLEKLEIPWNGYITLVDADGTLMVLPPKGEKDWGLHELTDYHYASAILQDTFKPKDFNLLKRDDSRDWAAEIMARERGFKHISFGGDRLVAWSTIPQTGWKLMIVLPQAEVFAGVNQLGDEIQETGLLLMAGLAVFYLIFFSFLTFRARRNSETVAKPLIRIAHMAREISEGRYTQPPLQTELSEFRHVGEAMVQMGATLGEEMEARKAAQSSLMQSQHELEERVAERELAEAKLVESETSFRTLFEASSDAIMLLDDRGFFNCNPATLELFGCPDVKSFSTLHPSELSPPTQPDGLPSDQAAQQMIEQAFRNGSNFFEWVHWRFDNHHEFPAEVLLTSMKQGERDVLQAVVRDITQRKLAERSIMEAKEAAEAAAMAKSDFLANMSHEIRTPLNAVLGLAKIGLRESGEDKSQENFAHILDSGEHLLGVINGILDFSKIEAGKLAVESHPFQLVASVENIAGTLAERAEAKGLALKVHYDSNLPAWVEGDPLRLRQILLNLLSNAIKFTRQGEVSLSMTREGEVTHFRVSDSGIGMSKEEISRLFHPFEQADTSTTRKFGGTGLGLTISRNLAKLMRGGIDVESQLDAGSVFTLSLPLPETQPAVKKDVVMPGMTGNQLSGLRILAAEDVEINRLILEDMLKFEGAHVVFAENGQEALDRLEEQGVSAFDLVLMDVQMPVMDGHEATRQIRKMAPELPVIGLTAHALAEEREKCLAAGMVDHVTKPIDLDTFIAAIRRHVDMPSLFPNETDSGE</sequence>
<dbReference type="EMBL" id="QFXE01000021">
    <property type="protein sequence ID" value="RDH82030.1"/>
    <property type="molecule type" value="Genomic_DNA"/>
</dbReference>
<dbReference type="GO" id="GO:0000155">
    <property type="term" value="F:phosphorelay sensor kinase activity"/>
    <property type="evidence" value="ECO:0007669"/>
    <property type="project" value="InterPro"/>
</dbReference>
<evidence type="ECO:0000313" key="12">
    <source>
        <dbReference type="EMBL" id="RDH82030.1"/>
    </source>
</evidence>
<dbReference type="SUPFAM" id="SSF52172">
    <property type="entry name" value="CheY-like"/>
    <property type="match status" value="1"/>
</dbReference>
<dbReference type="CDD" id="cd18774">
    <property type="entry name" value="PDC2_HK_sensor"/>
    <property type="match status" value="1"/>
</dbReference>
<dbReference type="InterPro" id="IPR036097">
    <property type="entry name" value="HisK_dim/P_sf"/>
</dbReference>
<dbReference type="CDD" id="cd00082">
    <property type="entry name" value="HisKA"/>
    <property type="match status" value="1"/>
</dbReference>
<dbReference type="Proteomes" id="UP000254771">
    <property type="component" value="Unassembled WGS sequence"/>
</dbReference>
<comment type="caution">
    <text evidence="12">The sequence shown here is derived from an EMBL/GenBank/DDBJ whole genome shotgun (WGS) entry which is preliminary data.</text>
</comment>
<dbReference type="InterPro" id="IPR004358">
    <property type="entry name" value="Sig_transdc_His_kin-like_C"/>
</dbReference>
<keyword evidence="13" id="KW-1185">Reference proteome</keyword>
<dbReference type="EC" id="2.7.13.3" evidence="3"/>
<comment type="catalytic activity">
    <reaction evidence="1">
        <text>ATP + protein L-histidine = ADP + protein N-phospho-L-histidine.</text>
        <dbReference type="EC" id="2.7.13.3"/>
    </reaction>
</comment>
<evidence type="ECO:0000256" key="4">
    <source>
        <dbReference type="ARBA" id="ARBA00022553"/>
    </source>
</evidence>